<evidence type="ECO:0000313" key="6">
    <source>
        <dbReference type="EMBL" id="KAA6310602.1"/>
    </source>
</evidence>
<dbReference type="GO" id="GO:0033202">
    <property type="term" value="C:DNA helicase complex"/>
    <property type="evidence" value="ECO:0007669"/>
    <property type="project" value="TreeGrafter"/>
</dbReference>
<organism evidence="6">
    <name type="scientific">termite gut metagenome</name>
    <dbReference type="NCBI Taxonomy" id="433724"/>
    <lineage>
        <taxon>unclassified sequences</taxon>
        <taxon>metagenomes</taxon>
        <taxon>organismal metagenomes</taxon>
    </lineage>
</organism>
<evidence type="ECO:0000259" key="5">
    <source>
        <dbReference type="Pfam" id="PF13361"/>
    </source>
</evidence>
<dbReference type="GO" id="GO:0005829">
    <property type="term" value="C:cytosol"/>
    <property type="evidence" value="ECO:0007669"/>
    <property type="project" value="TreeGrafter"/>
</dbReference>
<dbReference type="PANTHER" id="PTHR11070:SF2">
    <property type="entry name" value="ATP-DEPENDENT DNA HELICASE SRS2"/>
    <property type="match status" value="1"/>
</dbReference>
<evidence type="ECO:0000256" key="4">
    <source>
        <dbReference type="ARBA" id="ARBA00022840"/>
    </source>
</evidence>
<dbReference type="Gene3D" id="1.10.486.10">
    <property type="entry name" value="PCRA, domain 4"/>
    <property type="match status" value="1"/>
</dbReference>
<dbReference type="InterPro" id="IPR014017">
    <property type="entry name" value="DNA_helicase_UvrD-like_C"/>
</dbReference>
<dbReference type="AlphaFoldDB" id="A0A5J4PN37"/>
<sequence length="270" mass="30723">AYEIGVDIVRRSGIMNDVCQDNAPDSVSRKENVEELLNGIHDFCSMRQEEDNPDISLSAFLSEVSLLTDQDTDKEGDSERVSLMTIHSAKGLEFRNVFIVGMEEGLFPSFMVSESMQGLEEERRLFYVAITRAETHCFLSYARTRFRYGRTEFANPSRFLHDIDTRFLQTPQEARSNKHADEIPTGIRREWTEPVSRESFRKTTVSYNASPVNRPGINFKTGQTVEHERFGIGEILNIEGEGENAKASIVFKNAGNKQLLLRFAGLRVIE</sequence>
<feature type="non-terminal residue" evidence="6">
    <location>
        <position position="1"/>
    </location>
</feature>
<accession>A0A5J4PN37</accession>
<dbReference type="GO" id="GO:0043138">
    <property type="term" value="F:3'-5' DNA helicase activity"/>
    <property type="evidence" value="ECO:0007669"/>
    <property type="project" value="TreeGrafter"/>
</dbReference>
<dbReference type="CDD" id="cd18807">
    <property type="entry name" value="SF1_C_UvrD"/>
    <property type="match status" value="1"/>
</dbReference>
<evidence type="ECO:0000256" key="3">
    <source>
        <dbReference type="ARBA" id="ARBA00022806"/>
    </source>
</evidence>
<keyword evidence="2" id="KW-0378">Hydrolase</keyword>
<reference evidence="6" key="1">
    <citation type="submission" date="2019-03" db="EMBL/GenBank/DDBJ databases">
        <title>Single cell metagenomics reveals metabolic interactions within the superorganism composed of flagellate Streblomastix strix and complex community of Bacteroidetes bacteria on its surface.</title>
        <authorList>
            <person name="Treitli S.C."/>
            <person name="Kolisko M."/>
            <person name="Husnik F."/>
            <person name="Keeling P."/>
            <person name="Hampl V."/>
        </authorList>
    </citation>
    <scope>NUCLEOTIDE SEQUENCE</scope>
    <source>
        <strain evidence="6">STM</strain>
    </source>
</reference>
<keyword evidence="3" id="KW-0347">Helicase</keyword>
<evidence type="ECO:0000256" key="1">
    <source>
        <dbReference type="ARBA" id="ARBA00022741"/>
    </source>
</evidence>
<dbReference type="Gene3D" id="3.40.50.300">
    <property type="entry name" value="P-loop containing nucleotide triphosphate hydrolases"/>
    <property type="match status" value="1"/>
</dbReference>
<dbReference type="GO" id="GO:0005524">
    <property type="term" value="F:ATP binding"/>
    <property type="evidence" value="ECO:0007669"/>
    <property type="project" value="UniProtKB-KW"/>
</dbReference>
<keyword evidence="4" id="KW-0067">ATP-binding</keyword>
<dbReference type="GO" id="GO:0016787">
    <property type="term" value="F:hydrolase activity"/>
    <property type="evidence" value="ECO:0007669"/>
    <property type="project" value="UniProtKB-KW"/>
</dbReference>
<comment type="caution">
    <text evidence="6">The sequence shown here is derived from an EMBL/GenBank/DDBJ whole genome shotgun (WGS) entry which is preliminary data.</text>
</comment>
<dbReference type="GO" id="GO:0003677">
    <property type="term" value="F:DNA binding"/>
    <property type="evidence" value="ECO:0007669"/>
    <property type="project" value="InterPro"/>
</dbReference>
<gene>
    <name evidence="6" type="ORF">EZS27_038122</name>
</gene>
<evidence type="ECO:0000256" key="2">
    <source>
        <dbReference type="ARBA" id="ARBA00022801"/>
    </source>
</evidence>
<proteinExistence type="predicted"/>
<dbReference type="InterPro" id="IPR027417">
    <property type="entry name" value="P-loop_NTPase"/>
</dbReference>
<dbReference type="Pfam" id="PF13361">
    <property type="entry name" value="UvrD_C"/>
    <property type="match status" value="1"/>
</dbReference>
<dbReference type="GO" id="GO:0000725">
    <property type="term" value="P:recombinational repair"/>
    <property type="evidence" value="ECO:0007669"/>
    <property type="project" value="TreeGrafter"/>
</dbReference>
<name>A0A5J4PN37_9ZZZZ</name>
<protein>
    <recommendedName>
        <fullName evidence="5">UvrD-like helicase C-terminal domain-containing protein</fullName>
    </recommendedName>
</protein>
<dbReference type="PANTHER" id="PTHR11070">
    <property type="entry name" value="UVRD / RECB / PCRA DNA HELICASE FAMILY MEMBER"/>
    <property type="match status" value="1"/>
</dbReference>
<dbReference type="InterPro" id="IPR000212">
    <property type="entry name" value="DNA_helicase_UvrD/REP"/>
</dbReference>
<dbReference type="Pfam" id="PF21196">
    <property type="entry name" value="PcrA_UvrD_tudor"/>
    <property type="match status" value="1"/>
</dbReference>
<feature type="domain" description="UvrD-like helicase C-terminal" evidence="5">
    <location>
        <begin position="20"/>
        <end position="143"/>
    </location>
</feature>
<keyword evidence="1" id="KW-0547">Nucleotide-binding</keyword>
<dbReference type="SUPFAM" id="SSF52540">
    <property type="entry name" value="P-loop containing nucleoside triphosphate hydrolases"/>
    <property type="match status" value="1"/>
</dbReference>
<dbReference type="EMBL" id="SNRY01007341">
    <property type="protein sequence ID" value="KAA6310602.1"/>
    <property type="molecule type" value="Genomic_DNA"/>
</dbReference>